<evidence type="ECO:0000313" key="6">
    <source>
        <dbReference type="RefSeq" id="XP_040947864.1"/>
    </source>
</evidence>
<reference evidence="4" key="1">
    <citation type="journal article" date="2020" name="Nat. Genet.">
        <title>Genomic diversifications of five Gossypium allopolyploid species and their impact on cotton improvement.</title>
        <authorList>
            <person name="Chen Z.J."/>
            <person name="Sreedasyam A."/>
            <person name="Ando A."/>
            <person name="Song Q."/>
            <person name="De Santiago L.M."/>
            <person name="Hulse-Kemp A.M."/>
            <person name="Ding M."/>
            <person name="Ye W."/>
            <person name="Kirkbride R.C."/>
            <person name="Jenkins J."/>
            <person name="Plott C."/>
            <person name="Lovell J."/>
            <person name="Lin Y.M."/>
            <person name="Vaughn R."/>
            <person name="Liu B."/>
            <person name="Simpson S."/>
            <person name="Scheffler B.E."/>
            <person name="Wen L."/>
            <person name="Saski C.A."/>
            <person name="Grover C.E."/>
            <person name="Hu G."/>
            <person name="Conover J.L."/>
            <person name="Carlson J.W."/>
            <person name="Shu S."/>
            <person name="Boston L.B."/>
            <person name="Williams M."/>
            <person name="Peterson D.G."/>
            <person name="McGee K."/>
            <person name="Jones D.C."/>
            <person name="Wendel J.F."/>
            <person name="Stelly D.M."/>
            <person name="Grimwood J."/>
            <person name="Schmutz J."/>
        </authorList>
    </citation>
    <scope>NUCLEOTIDE SEQUENCE [LARGE SCALE GENOMIC DNA]</scope>
    <source>
        <strain evidence="4">cv. TM-1</strain>
    </source>
</reference>
<dbReference type="SMART" id="SM00248">
    <property type="entry name" value="ANK"/>
    <property type="match status" value="2"/>
</dbReference>
<dbReference type="Pfam" id="PF12796">
    <property type="entry name" value="Ank_2"/>
    <property type="match status" value="1"/>
</dbReference>
<dbReference type="PROSITE" id="PS50297">
    <property type="entry name" value="ANK_REP_REGION"/>
    <property type="match status" value="2"/>
</dbReference>
<name>A0ABM2ZZ12_GOSHI</name>
<evidence type="ECO:0000313" key="5">
    <source>
        <dbReference type="RefSeq" id="XP_040947339.1"/>
    </source>
</evidence>
<keyword evidence="2 3" id="KW-0040">ANK repeat</keyword>
<protein>
    <submittedName>
        <fullName evidence="5 6">E3 ubiquitin-protein ligase XBAT31</fullName>
    </submittedName>
</protein>
<keyword evidence="4" id="KW-1185">Reference proteome</keyword>
<dbReference type="GeneID" id="107935315"/>
<dbReference type="RefSeq" id="XP_040947864.1">
    <property type="nucleotide sequence ID" value="XM_041091930.1"/>
</dbReference>
<dbReference type="InterPro" id="IPR036770">
    <property type="entry name" value="Ankyrin_rpt-contain_sf"/>
</dbReference>
<dbReference type="Gene3D" id="1.25.40.20">
    <property type="entry name" value="Ankyrin repeat-containing domain"/>
    <property type="match status" value="1"/>
</dbReference>
<keyword evidence="1" id="KW-0677">Repeat</keyword>
<dbReference type="SUPFAM" id="SSF48403">
    <property type="entry name" value="Ankyrin repeat"/>
    <property type="match status" value="1"/>
</dbReference>
<gene>
    <name evidence="6" type="primary">LOC107935315</name>
    <name evidence="5" type="synonym">LOC107902492</name>
</gene>
<organism evidence="4 6">
    <name type="scientific">Gossypium hirsutum</name>
    <name type="common">Upland cotton</name>
    <name type="synonym">Gossypium mexicanum</name>
    <dbReference type="NCBI Taxonomy" id="3635"/>
    <lineage>
        <taxon>Eukaryota</taxon>
        <taxon>Viridiplantae</taxon>
        <taxon>Streptophyta</taxon>
        <taxon>Embryophyta</taxon>
        <taxon>Tracheophyta</taxon>
        <taxon>Spermatophyta</taxon>
        <taxon>Magnoliopsida</taxon>
        <taxon>eudicotyledons</taxon>
        <taxon>Gunneridae</taxon>
        <taxon>Pentapetalae</taxon>
        <taxon>rosids</taxon>
        <taxon>malvids</taxon>
        <taxon>Malvales</taxon>
        <taxon>Malvaceae</taxon>
        <taxon>Malvoideae</taxon>
        <taxon>Gossypium</taxon>
    </lineage>
</organism>
<evidence type="ECO:0000313" key="4">
    <source>
        <dbReference type="Proteomes" id="UP000818029"/>
    </source>
</evidence>
<dbReference type="InterPro" id="IPR002110">
    <property type="entry name" value="Ankyrin_rpt"/>
</dbReference>
<feature type="repeat" description="ANK" evidence="3">
    <location>
        <begin position="3"/>
        <end position="35"/>
    </location>
</feature>
<accession>A0ABM2ZZ12</accession>
<dbReference type="PANTHER" id="PTHR24201">
    <property type="entry name" value="ANK_REP_REGION DOMAIN-CONTAINING PROTEIN"/>
    <property type="match status" value="1"/>
</dbReference>
<dbReference type="Proteomes" id="UP000818029">
    <property type="component" value="Chromosome A02"/>
</dbReference>
<sequence>MGRGATPLHLAARRKQPECVHILLYNGALVCASTGRYGFPGSTPLHLAARGGSLDCIRMLLAWGADRLQRDASGSSKWPKHYNGLA</sequence>
<dbReference type="RefSeq" id="XP_040947339.1">
    <property type="nucleotide sequence ID" value="XM_041091405.1"/>
</dbReference>
<feature type="repeat" description="ANK" evidence="3">
    <location>
        <begin position="40"/>
        <end position="72"/>
    </location>
</feature>
<dbReference type="InterPro" id="IPR050776">
    <property type="entry name" value="Ank_Repeat/CDKN_Inhibitor"/>
</dbReference>
<dbReference type="Proteomes" id="UP000818029">
    <property type="component" value="Chromosome D04"/>
</dbReference>
<evidence type="ECO:0000256" key="2">
    <source>
        <dbReference type="ARBA" id="ARBA00023043"/>
    </source>
</evidence>
<proteinExistence type="predicted"/>
<dbReference type="PANTHER" id="PTHR24201:SF16">
    <property type="entry name" value="ANKYRIN-1-LIKE-RELATED"/>
    <property type="match status" value="1"/>
</dbReference>
<dbReference type="PROSITE" id="PS50088">
    <property type="entry name" value="ANK_REPEAT"/>
    <property type="match status" value="2"/>
</dbReference>
<reference evidence="5 6" key="2">
    <citation type="submission" date="2025-05" db="UniProtKB">
        <authorList>
            <consortium name="RefSeq"/>
        </authorList>
    </citation>
    <scope>IDENTIFICATION</scope>
</reference>
<evidence type="ECO:0000256" key="1">
    <source>
        <dbReference type="ARBA" id="ARBA00022737"/>
    </source>
</evidence>
<evidence type="ECO:0000256" key="3">
    <source>
        <dbReference type="PROSITE-ProRule" id="PRU00023"/>
    </source>
</evidence>